<feature type="transmembrane region" description="Helical" evidence="1">
    <location>
        <begin position="21"/>
        <end position="43"/>
    </location>
</feature>
<feature type="transmembrane region" description="Helical" evidence="1">
    <location>
        <begin position="175"/>
        <end position="204"/>
    </location>
</feature>
<name>A0A2P4NM95_9EURY</name>
<evidence type="ECO:0008006" key="4">
    <source>
        <dbReference type="Google" id="ProtNLM"/>
    </source>
</evidence>
<organism evidence="2 3">
    <name type="scientific">Haloferax marisrubri</name>
    <dbReference type="NCBI Taxonomy" id="1544719"/>
    <lineage>
        <taxon>Archaea</taxon>
        <taxon>Methanobacteriati</taxon>
        <taxon>Methanobacteriota</taxon>
        <taxon>Stenosarchaea group</taxon>
        <taxon>Halobacteria</taxon>
        <taxon>Halobacteriales</taxon>
        <taxon>Haloferacaceae</taxon>
        <taxon>Haloferax</taxon>
    </lineage>
</organism>
<dbReference type="EMBL" id="LOPW02000018">
    <property type="protein sequence ID" value="POG54255.1"/>
    <property type="molecule type" value="Genomic_DNA"/>
</dbReference>
<feature type="transmembrane region" description="Helical" evidence="1">
    <location>
        <begin position="116"/>
        <end position="140"/>
    </location>
</feature>
<reference evidence="2" key="1">
    <citation type="submission" date="2017-08" db="EMBL/GenBank/DDBJ databases">
        <title>Haloferax marisrubri sp. nov., isolated from the Discovery deep brine-seawater interface in the Red Sea.</title>
        <authorList>
            <person name="Zhang G."/>
            <person name="Stingl U."/>
        </authorList>
    </citation>
    <scope>NUCLEOTIDE SEQUENCE [LARGE SCALE GENOMIC DNA]</scope>
    <source>
        <strain evidence="2">SB3</strain>
    </source>
</reference>
<protein>
    <recommendedName>
        <fullName evidence="4">DUF624 domain-containing protein</fullName>
    </recommendedName>
</protein>
<dbReference type="Proteomes" id="UP000053621">
    <property type="component" value="Unassembled WGS sequence"/>
</dbReference>
<feature type="transmembrane region" description="Helical" evidence="1">
    <location>
        <begin position="90"/>
        <end position="109"/>
    </location>
</feature>
<keyword evidence="1" id="KW-0812">Transmembrane</keyword>
<gene>
    <name evidence="2" type="ORF">AUR65_016555</name>
</gene>
<comment type="caution">
    <text evidence="2">The sequence shown here is derived from an EMBL/GenBank/DDBJ whole genome shotgun (WGS) entry which is preliminary data.</text>
</comment>
<proteinExistence type="predicted"/>
<dbReference type="OrthoDB" id="382876at2157"/>
<dbReference type="RefSeq" id="WP_058567920.1">
    <property type="nucleotide sequence ID" value="NZ_LOPW02000018.1"/>
</dbReference>
<keyword evidence="1" id="KW-1133">Transmembrane helix</keyword>
<evidence type="ECO:0000313" key="3">
    <source>
        <dbReference type="Proteomes" id="UP000053621"/>
    </source>
</evidence>
<keyword evidence="3" id="KW-1185">Reference proteome</keyword>
<sequence length="226" mass="23880">MSSETERLDPLATVSAFGRAAYSDLVTVIVVSLLFWIGSLPILTLGASLAAATETMRAVVDARLDGRGFNERSRIAQFSTSYRGNLQRGIPVSLALVGVAGVTMWYAIVGTAQQRGVFLVAALIGFYGFTIVTLLSFHAADFRTVEARLSLRDAFSVASQRALAYPSFTVLESTFAVLITILCVALGLTVVLVLPGLIALLTVVAGEETEGASAAAVVKAYRGERA</sequence>
<accession>A0A2P4NM95</accession>
<dbReference type="AlphaFoldDB" id="A0A2P4NM95"/>
<evidence type="ECO:0000256" key="1">
    <source>
        <dbReference type="SAM" id="Phobius"/>
    </source>
</evidence>
<evidence type="ECO:0000313" key="2">
    <source>
        <dbReference type="EMBL" id="POG54255.1"/>
    </source>
</evidence>
<keyword evidence="1" id="KW-0472">Membrane</keyword>